<comment type="caution">
    <text evidence="1">The sequence shown here is derived from an EMBL/GenBank/DDBJ whole genome shotgun (WGS) entry which is preliminary data.</text>
</comment>
<evidence type="ECO:0000313" key="2">
    <source>
        <dbReference type="Proteomes" id="UP000220840"/>
    </source>
</evidence>
<gene>
    <name evidence="1" type="ORF">CQ394_16090</name>
</gene>
<accession>A0A2A7MCA4</accession>
<dbReference type="AlphaFoldDB" id="A0A2A7MCA4"/>
<protein>
    <submittedName>
        <fullName evidence="1">Uncharacterized protein</fullName>
    </submittedName>
</protein>
<proteinExistence type="predicted"/>
<evidence type="ECO:0000313" key="1">
    <source>
        <dbReference type="EMBL" id="PEG29482.1"/>
    </source>
</evidence>
<dbReference type="Proteomes" id="UP000220840">
    <property type="component" value="Unassembled WGS sequence"/>
</dbReference>
<dbReference type="RefSeq" id="WP_058293383.1">
    <property type="nucleotide sequence ID" value="NZ_CAMTCJ010000142.1"/>
</dbReference>
<sequence length="133" mass="16139">MEIEQCVLDRINVVEGEKITENLPILYEFFLDQGYRWIRKQINYLYSSEDILELIKYIIDADISNLDLKYCMYMLGIEGDILQDGTAYYPIKKEWYYKIKQWADEIKDRSRAEEKYKRMKEQICAGTLNYRFI</sequence>
<keyword evidence="2" id="KW-1185">Reference proteome</keyword>
<reference evidence="1 2" key="1">
    <citation type="submission" date="2017-10" db="EMBL/GenBank/DDBJ databases">
        <title>Effective Description of Clostridium neonatale sp. nov. linked to necrotizing enterocolitis in neonates and a clarification of species assignable to the genus Clostridium (Prazmowski 1880) emend. Lawson and Rainey 2016.</title>
        <authorList>
            <person name="Bernard K."/>
            <person name="Burdz T."/>
            <person name="Wiebe D."/>
            <person name="Balcewich B."/>
            <person name="Alfa M."/>
            <person name="Bernier A.-M."/>
        </authorList>
    </citation>
    <scope>NUCLEOTIDE SEQUENCE [LARGE SCALE GENOMIC DNA]</scope>
    <source>
        <strain evidence="1 2">LCDC99A005</strain>
    </source>
</reference>
<dbReference type="STRING" id="137838.GCA_001458595_00395"/>
<name>A0A2A7MCA4_9CLOT</name>
<dbReference type="EMBL" id="PDCJ01000003">
    <property type="protein sequence ID" value="PEG29482.1"/>
    <property type="molecule type" value="Genomic_DNA"/>
</dbReference>
<organism evidence="1 2">
    <name type="scientific">Clostridium neonatale</name>
    <dbReference type="NCBI Taxonomy" id="137838"/>
    <lineage>
        <taxon>Bacteria</taxon>
        <taxon>Bacillati</taxon>
        <taxon>Bacillota</taxon>
        <taxon>Clostridia</taxon>
        <taxon>Eubacteriales</taxon>
        <taxon>Clostridiaceae</taxon>
        <taxon>Clostridium</taxon>
    </lineage>
</organism>